<dbReference type="GO" id="GO:0016491">
    <property type="term" value="F:oxidoreductase activity"/>
    <property type="evidence" value="ECO:0007669"/>
    <property type="project" value="UniProtKB-KW"/>
</dbReference>
<comment type="caution">
    <text evidence="2">The sequence shown here is derived from an EMBL/GenBank/DDBJ whole genome shotgun (WGS) entry which is preliminary data.</text>
</comment>
<dbReference type="EMBL" id="JAUTXT010000066">
    <property type="protein sequence ID" value="KAK3669965.1"/>
    <property type="molecule type" value="Genomic_DNA"/>
</dbReference>
<dbReference type="SUPFAM" id="SSF51735">
    <property type="entry name" value="NAD(P)-binding Rossmann-fold domains"/>
    <property type="match status" value="1"/>
</dbReference>
<keyword evidence="3" id="KW-1185">Reference proteome</keyword>
<reference evidence="2" key="1">
    <citation type="submission" date="2023-07" db="EMBL/GenBank/DDBJ databases">
        <title>Black Yeasts Isolated from many extreme environments.</title>
        <authorList>
            <person name="Coleine C."/>
            <person name="Stajich J.E."/>
            <person name="Selbmann L."/>
        </authorList>
    </citation>
    <scope>NUCLEOTIDE SEQUENCE</scope>
    <source>
        <strain evidence="2">CCFEE 5485</strain>
    </source>
</reference>
<evidence type="ECO:0000313" key="3">
    <source>
        <dbReference type="Proteomes" id="UP001274830"/>
    </source>
</evidence>
<accession>A0AAE0TNA7</accession>
<proteinExistence type="predicted"/>
<sequence>MIKLEIVEQANRALVQSRPLVAVFVGAAQGTGEYALRELAKTHGVDGKGLNAYLVARNEERAEKILGQCRDVCPNGHFHYVKAGDLSLLRDVDAVCTRLETAFKEDRPGGNAPNIDILCLTHIISRFGPPTYLIKADVLGAVTDEGLETTMSLHYYSRMRFITNLLLYLTTSEHTAHIISICSAGAEILWGTFYPDDLSLSKDPKAHYTYVNCRAHTTRMMTMFFETLAQQHRGKLSLIHSYPGMVFGPTHWSSLQPIWFQILQRVLYAARYFIATSPEESGQRTVFYATSRYPARSGSGQASRDVAMSTDRVVGGGSYSCWSGNDDINVEKAYTDLKKDGFQARVWDHTNEVLETISNGQRFIE</sequence>
<dbReference type="PANTHER" id="PTHR47534:SF3">
    <property type="entry name" value="ALCOHOL DEHYDROGENASE-LIKE C-TERMINAL DOMAIN-CONTAINING PROTEIN"/>
    <property type="match status" value="1"/>
</dbReference>
<name>A0AAE0TNA7_9PEZI</name>
<protein>
    <submittedName>
        <fullName evidence="2">Uncharacterized protein</fullName>
    </submittedName>
</protein>
<dbReference type="InterPro" id="IPR052228">
    <property type="entry name" value="Sec_Metab_Biosynth_Oxidored"/>
</dbReference>
<dbReference type="PANTHER" id="PTHR47534">
    <property type="entry name" value="YALI0E05731P"/>
    <property type="match status" value="1"/>
</dbReference>
<gene>
    <name evidence="2" type="ORF">LTR78_010137</name>
</gene>
<dbReference type="Proteomes" id="UP001274830">
    <property type="component" value="Unassembled WGS sequence"/>
</dbReference>
<evidence type="ECO:0000313" key="2">
    <source>
        <dbReference type="EMBL" id="KAK3669965.1"/>
    </source>
</evidence>
<keyword evidence="1" id="KW-0560">Oxidoreductase</keyword>
<dbReference type="InterPro" id="IPR036291">
    <property type="entry name" value="NAD(P)-bd_dom_sf"/>
</dbReference>
<dbReference type="Gene3D" id="3.40.50.720">
    <property type="entry name" value="NAD(P)-binding Rossmann-like Domain"/>
    <property type="match status" value="1"/>
</dbReference>
<organism evidence="2 3">
    <name type="scientific">Recurvomyces mirabilis</name>
    <dbReference type="NCBI Taxonomy" id="574656"/>
    <lineage>
        <taxon>Eukaryota</taxon>
        <taxon>Fungi</taxon>
        <taxon>Dikarya</taxon>
        <taxon>Ascomycota</taxon>
        <taxon>Pezizomycotina</taxon>
        <taxon>Dothideomycetes</taxon>
        <taxon>Dothideomycetidae</taxon>
        <taxon>Mycosphaerellales</taxon>
        <taxon>Teratosphaeriaceae</taxon>
        <taxon>Recurvomyces</taxon>
    </lineage>
</organism>
<dbReference type="AlphaFoldDB" id="A0AAE0TNA7"/>
<evidence type="ECO:0000256" key="1">
    <source>
        <dbReference type="ARBA" id="ARBA00023002"/>
    </source>
</evidence>